<dbReference type="Gene3D" id="3.40.720.10">
    <property type="entry name" value="Alkaline Phosphatase, subunit A"/>
    <property type="match status" value="1"/>
</dbReference>
<keyword evidence="10" id="KW-0812">Transmembrane</keyword>
<evidence type="ECO:0000256" key="9">
    <source>
        <dbReference type="RuleBase" id="RU003946"/>
    </source>
</evidence>
<dbReference type="OrthoDB" id="9794455at2"/>
<dbReference type="PANTHER" id="PTHR11596">
    <property type="entry name" value="ALKALINE PHOSPHATASE"/>
    <property type="match status" value="1"/>
</dbReference>
<dbReference type="GO" id="GO:0004035">
    <property type="term" value="F:alkaline phosphatase activity"/>
    <property type="evidence" value="ECO:0007669"/>
    <property type="project" value="TreeGrafter"/>
</dbReference>
<keyword evidence="6 8" id="KW-0460">Magnesium</keyword>
<dbReference type="EMBL" id="CP019641">
    <property type="protein sequence ID" value="AQQ55516.1"/>
    <property type="molecule type" value="Genomic_DNA"/>
</dbReference>
<dbReference type="SMART" id="SM00098">
    <property type="entry name" value="alkPPc"/>
    <property type="match status" value="1"/>
</dbReference>
<dbReference type="AlphaFoldDB" id="A0A1Q2L517"/>
<feature type="active site" description="Phosphoserine intermediate" evidence="7">
    <location>
        <position position="101"/>
    </location>
</feature>
<dbReference type="KEGG" id="pmar:B0X71_19935"/>
<feature type="binding site" evidence="8">
    <location>
        <position position="154"/>
    </location>
    <ligand>
        <name>Mg(2+)</name>
        <dbReference type="ChEBI" id="CHEBI:18420"/>
    </ligand>
</feature>
<feature type="transmembrane region" description="Helical" evidence="10">
    <location>
        <begin position="479"/>
        <end position="498"/>
    </location>
</feature>
<feature type="signal peptide" evidence="11">
    <location>
        <begin position="1"/>
        <end position="23"/>
    </location>
</feature>
<feature type="chain" id="PRO_5012591603" evidence="11">
    <location>
        <begin position="24"/>
        <end position="506"/>
    </location>
</feature>
<dbReference type="PROSITE" id="PS00123">
    <property type="entry name" value="ALKALINE_PHOSPHATASE"/>
    <property type="match status" value="1"/>
</dbReference>
<evidence type="ECO:0000256" key="11">
    <source>
        <dbReference type="SAM" id="SignalP"/>
    </source>
</evidence>
<feature type="binding site" evidence="8">
    <location>
        <position position="275"/>
    </location>
    <ligand>
        <name>Mg(2+)</name>
        <dbReference type="ChEBI" id="CHEBI:18420"/>
    </ligand>
</feature>
<keyword evidence="12" id="KW-0614">Plasmid</keyword>
<dbReference type="NCBIfam" id="TIGR01167">
    <property type="entry name" value="LPXTG_anchor"/>
    <property type="match status" value="1"/>
</dbReference>
<dbReference type="PANTHER" id="PTHR11596:SF5">
    <property type="entry name" value="ALKALINE PHOSPHATASE"/>
    <property type="match status" value="1"/>
</dbReference>
<evidence type="ECO:0000256" key="10">
    <source>
        <dbReference type="SAM" id="Phobius"/>
    </source>
</evidence>
<dbReference type="SUPFAM" id="SSF53649">
    <property type="entry name" value="Alkaline phosphatase-like"/>
    <property type="match status" value="1"/>
</dbReference>
<keyword evidence="13" id="KW-1185">Reference proteome</keyword>
<sequence>MSTAALSSLALGSISLTPVSVVAAEEEKTDIEQAKNVIMMIGDGMGPAYMTAYRYYTEDPETQVMEDTVFDPYLTGMQKVYSADPFHDGGEGDTKENIPDSAATATAMASGVKTYNGAIGVDLDQQETKTVLEAAKEAGKATGLVATSQINHATPAAYGSHDESRRNYNEIANDYFDNTVNGEHVIDVLLGGGTDYFVREDRDLTEEFQNDDYSYVTSTEELQADNNDQVLGLFAPVGLDKAIDRPEEQPSLAQMTEAALDRLSEDEDGFFLMVEGSQIDWAGHDNDVVAAMSEMEDFAGAFEEVMEFAKENEDTLVVTTADHSTGGLSIGRGSAYEWHPEVIHAAEKTPDYMAALIAEGADIEDVLRDNIGFELTTEEIQSVIDAKDNAPEEELLAEVDNAIEHIFNVRSGTGWTTDGHTGEDVPVYAYGPGSELFNGMIDNTDNAENIFKIMELATDENLNGVSVEGEELADTATNYPLGTLAGIMAILMGGALLATRKRKPLQ</sequence>
<dbReference type="GO" id="GO:0046872">
    <property type="term" value="F:metal ion binding"/>
    <property type="evidence" value="ECO:0007669"/>
    <property type="project" value="UniProtKB-KW"/>
</dbReference>
<dbReference type="Proteomes" id="UP000188184">
    <property type="component" value="Plasmid unnamed1"/>
</dbReference>
<feature type="binding site" evidence="8">
    <location>
        <position position="152"/>
    </location>
    <ligand>
        <name>Mg(2+)</name>
        <dbReference type="ChEBI" id="CHEBI:18420"/>
    </ligand>
</feature>
<comment type="cofactor">
    <cofactor evidence="8">
        <name>Zn(2+)</name>
        <dbReference type="ChEBI" id="CHEBI:29105"/>
    </cofactor>
    <text evidence="8">Binds 2 Zn(2+) ions.</text>
</comment>
<evidence type="ECO:0000256" key="2">
    <source>
        <dbReference type="ARBA" id="ARBA00022553"/>
    </source>
</evidence>
<dbReference type="RefSeq" id="WP_077591358.1">
    <property type="nucleotide sequence ID" value="NZ_CP019641.1"/>
</dbReference>
<dbReference type="Gene3D" id="1.10.60.40">
    <property type="match status" value="1"/>
</dbReference>
<dbReference type="InterPro" id="IPR001952">
    <property type="entry name" value="Alkaline_phosphatase"/>
</dbReference>
<keyword evidence="11" id="KW-0732">Signal</keyword>
<feature type="binding site" evidence="8">
    <location>
        <position position="323"/>
    </location>
    <ligand>
        <name>Zn(2+)</name>
        <dbReference type="ChEBI" id="CHEBI:29105"/>
        <label>2</label>
    </ligand>
</feature>
<feature type="binding site" evidence="8">
    <location>
        <position position="43"/>
    </location>
    <ligand>
        <name>Zn(2+)</name>
        <dbReference type="ChEBI" id="CHEBI:29105"/>
        <label>2</label>
    </ligand>
</feature>
<dbReference type="InterPro" id="IPR017850">
    <property type="entry name" value="Alkaline_phosphatase_core_sf"/>
</dbReference>
<feature type="binding site" evidence="8">
    <location>
        <position position="322"/>
    </location>
    <ligand>
        <name>Zn(2+)</name>
        <dbReference type="ChEBI" id="CHEBI:29105"/>
        <label>2</label>
    </ligand>
</feature>
<reference evidence="12 13" key="1">
    <citation type="submission" date="2017-02" db="EMBL/GenBank/DDBJ databases">
        <title>The complete genomic sequence of a novel cold adapted crude oil-degrading bacterium Planococcus qaidamina Y42.</title>
        <authorList>
            <person name="Yang R."/>
        </authorList>
    </citation>
    <scope>NUCLEOTIDE SEQUENCE [LARGE SCALE GENOMIC DNA]</scope>
    <source>
        <strain evidence="12 13">Y42</strain>
        <plasmid evidence="12 13">unnamed1</plasmid>
    </source>
</reference>
<dbReference type="Pfam" id="PF00245">
    <property type="entry name" value="Alk_phosphatase"/>
    <property type="match status" value="1"/>
</dbReference>
<evidence type="ECO:0000313" key="13">
    <source>
        <dbReference type="Proteomes" id="UP000188184"/>
    </source>
</evidence>
<keyword evidence="3 8" id="KW-0479">Metal-binding</keyword>
<accession>A0A1Q2L517</accession>
<name>A0A1Q2L517_9BACL</name>
<dbReference type="CDD" id="cd16012">
    <property type="entry name" value="ALP"/>
    <property type="match status" value="1"/>
</dbReference>
<dbReference type="InterPro" id="IPR018299">
    <property type="entry name" value="Alkaline_phosphatase_AS"/>
</dbReference>
<feature type="binding site" evidence="8">
    <location>
        <position position="420"/>
    </location>
    <ligand>
        <name>Zn(2+)</name>
        <dbReference type="ChEBI" id="CHEBI:29105"/>
        <label>2</label>
    </ligand>
</feature>
<comment type="cofactor">
    <cofactor evidence="8">
        <name>Mg(2+)</name>
        <dbReference type="ChEBI" id="CHEBI:18420"/>
    </cofactor>
    <text evidence="8">Binds 1 Mg(2+) ion.</text>
</comment>
<evidence type="ECO:0000256" key="3">
    <source>
        <dbReference type="ARBA" id="ARBA00022723"/>
    </source>
</evidence>
<keyword evidence="4" id="KW-0378">Hydrolase</keyword>
<evidence type="ECO:0000256" key="8">
    <source>
        <dbReference type="PIRSR" id="PIRSR601952-2"/>
    </source>
</evidence>
<dbReference type="PRINTS" id="PR00113">
    <property type="entry name" value="ALKPHPHTASE"/>
</dbReference>
<evidence type="ECO:0000256" key="1">
    <source>
        <dbReference type="ARBA" id="ARBA00005984"/>
    </source>
</evidence>
<evidence type="ECO:0000256" key="5">
    <source>
        <dbReference type="ARBA" id="ARBA00022833"/>
    </source>
</evidence>
<evidence type="ECO:0000313" key="12">
    <source>
        <dbReference type="EMBL" id="AQQ55516.1"/>
    </source>
</evidence>
<evidence type="ECO:0000256" key="7">
    <source>
        <dbReference type="PIRSR" id="PIRSR601952-1"/>
    </source>
</evidence>
<keyword evidence="10" id="KW-1133">Transmembrane helix</keyword>
<proteinExistence type="inferred from homology"/>
<feature type="binding site" evidence="8">
    <location>
        <position position="43"/>
    </location>
    <ligand>
        <name>Mg(2+)</name>
        <dbReference type="ChEBI" id="CHEBI:18420"/>
    </ligand>
</feature>
<keyword evidence="2" id="KW-0597">Phosphoprotein</keyword>
<comment type="similarity">
    <text evidence="1 9">Belongs to the alkaline phosphatase family.</text>
</comment>
<keyword evidence="5 8" id="KW-0862">Zinc</keyword>
<geneLocation type="plasmid" evidence="12 13">
    <name>unnamed1</name>
</geneLocation>
<organism evidence="12 13">
    <name type="scientific">Planococcus lenghuensis</name>
    <dbReference type="NCBI Taxonomy" id="2213202"/>
    <lineage>
        <taxon>Bacteria</taxon>
        <taxon>Bacillati</taxon>
        <taxon>Bacillota</taxon>
        <taxon>Bacilli</taxon>
        <taxon>Bacillales</taxon>
        <taxon>Caryophanaceae</taxon>
        <taxon>Planococcus</taxon>
    </lineage>
</organism>
<evidence type="ECO:0000256" key="4">
    <source>
        <dbReference type="ARBA" id="ARBA00022801"/>
    </source>
</evidence>
<evidence type="ECO:0000256" key="6">
    <source>
        <dbReference type="ARBA" id="ARBA00022842"/>
    </source>
</evidence>
<feature type="binding site" evidence="8">
    <location>
        <position position="280"/>
    </location>
    <ligand>
        <name>Zn(2+)</name>
        <dbReference type="ChEBI" id="CHEBI:29105"/>
        <label>2</label>
    </ligand>
</feature>
<feature type="binding site" evidence="8">
    <location>
        <position position="284"/>
    </location>
    <ligand>
        <name>Zn(2+)</name>
        <dbReference type="ChEBI" id="CHEBI:29105"/>
        <label>2</label>
    </ligand>
</feature>
<keyword evidence="10" id="KW-0472">Membrane</keyword>
<gene>
    <name evidence="12" type="ORF">B0X71_19935</name>
</gene>
<protein>
    <submittedName>
        <fullName evidence="12">Alkaline phosphatase</fullName>
    </submittedName>
</protein>